<dbReference type="EMBL" id="JADLZT010000002">
    <property type="protein sequence ID" value="MBF6023177.1"/>
    <property type="molecule type" value="Genomic_DNA"/>
</dbReference>
<comment type="caution">
    <text evidence="1">The sequence shown here is derived from an EMBL/GenBank/DDBJ whole genome shotgun (WGS) entry which is preliminary data.</text>
</comment>
<evidence type="ECO:0000313" key="2">
    <source>
        <dbReference type="Proteomes" id="UP001429984"/>
    </source>
</evidence>
<dbReference type="RefSeq" id="WP_194929773.1">
    <property type="nucleotide sequence ID" value="NZ_JADLZT010000002.1"/>
</dbReference>
<dbReference type="Proteomes" id="UP001429984">
    <property type="component" value="Unassembled WGS sequence"/>
</dbReference>
<name>A0ABS0B486_9GAMM</name>
<proteinExistence type="predicted"/>
<protein>
    <recommendedName>
        <fullName evidence="3">SDR family NAD(P)-dependent oxidoreductase</fullName>
    </recommendedName>
</protein>
<organism evidence="1 2">
    <name type="scientific">Lysobacter niastensis</name>
    <dbReference type="NCBI Taxonomy" id="380629"/>
    <lineage>
        <taxon>Bacteria</taxon>
        <taxon>Pseudomonadati</taxon>
        <taxon>Pseudomonadota</taxon>
        <taxon>Gammaproteobacteria</taxon>
        <taxon>Lysobacterales</taxon>
        <taxon>Lysobacteraceae</taxon>
        <taxon>Lysobacter</taxon>
    </lineage>
</organism>
<keyword evidence="2" id="KW-1185">Reference proteome</keyword>
<sequence length="247" mass="26084">MVVADSGDRIGHAICRQLADRGLPVRAHEPSRLASLATTLDQDSFVVEGERVGAVLWRVMPGAWLSAGFEPGDQSFANTETAAVWLGAMRTPAICAVNAYSATAWYGGAQWPVWRNLLRRHEVRVSPMRLGQPGATGQACWLPLSAFAMHPLPDEAVSKALAIATTECTPSASALAVCGQVLGHAASSHLQAAASALWDQGVGLARVLVDDNECVLAVDPAPACNDDDLARISHRLSEVFDAHLCAG</sequence>
<evidence type="ECO:0008006" key="3">
    <source>
        <dbReference type="Google" id="ProtNLM"/>
    </source>
</evidence>
<gene>
    <name evidence="1" type="ORF">IU514_03950</name>
</gene>
<evidence type="ECO:0000313" key="1">
    <source>
        <dbReference type="EMBL" id="MBF6023177.1"/>
    </source>
</evidence>
<accession>A0ABS0B486</accession>
<reference evidence="1 2" key="1">
    <citation type="submission" date="2020-11" db="EMBL/GenBank/DDBJ databases">
        <title>Draft Genome Sequence and Secondary Metabolite Biosynthetic Potential of the Lysobacter niastensis Type strain DSM 18481.</title>
        <authorList>
            <person name="Turrini P."/>
            <person name="Artuso I."/>
            <person name="Tescari M."/>
            <person name="Lugli G.A."/>
            <person name="Frangipani E."/>
            <person name="Ventura M."/>
            <person name="Visca P."/>
        </authorList>
    </citation>
    <scope>NUCLEOTIDE SEQUENCE [LARGE SCALE GENOMIC DNA]</scope>
    <source>
        <strain evidence="1 2">DSM 18481</strain>
    </source>
</reference>